<dbReference type="InterPro" id="IPR024593">
    <property type="entry name" value="DUF3444"/>
</dbReference>
<feature type="region of interest" description="Disordered" evidence="1">
    <location>
        <begin position="329"/>
        <end position="377"/>
    </location>
</feature>
<feature type="domain" description="J" evidence="2">
    <location>
        <begin position="62"/>
        <end position="126"/>
    </location>
</feature>
<gene>
    <name evidence="3" type="primary">ATJ49_5</name>
    <name evidence="3" type="ORF">CFP56_018811</name>
</gene>
<evidence type="ECO:0000259" key="2">
    <source>
        <dbReference type="PROSITE" id="PS50076"/>
    </source>
</evidence>
<dbReference type="SUPFAM" id="SSF46565">
    <property type="entry name" value="Chaperone J-domain"/>
    <property type="match status" value="1"/>
</dbReference>
<protein>
    <submittedName>
        <fullName evidence="3">Chaperone protein dnaj 49</fullName>
    </submittedName>
</protein>
<dbReference type="PANTHER" id="PTHR44137">
    <property type="entry name" value="BNAC03G44070D PROTEIN"/>
    <property type="match status" value="1"/>
</dbReference>
<keyword evidence="4" id="KW-1185">Reference proteome</keyword>
<reference evidence="3 4" key="1">
    <citation type="journal article" date="2018" name="Sci. Data">
        <title>The draft genome sequence of cork oak.</title>
        <authorList>
            <person name="Ramos A.M."/>
            <person name="Usie A."/>
            <person name="Barbosa P."/>
            <person name="Barros P.M."/>
            <person name="Capote T."/>
            <person name="Chaves I."/>
            <person name="Simoes F."/>
            <person name="Abreu I."/>
            <person name="Carrasquinho I."/>
            <person name="Faro C."/>
            <person name="Guimaraes J.B."/>
            <person name="Mendonca D."/>
            <person name="Nobrega F."/>
            <person name="Rodrigues L."/>
            <person name="Saibo N.J.M."/>
            <person name="Varela M.C."/>
            <person name="Egas C."/>
            <person name="Matos J."/>
            <person name="Miguel C.M."/>
            <person name="Oliveira M.M."/>
            <person name="Ricardo C.P."/>
            <person name="Goncalves S."/>
        </authorList>
    </citation>
    <scope>NUCLEOTIDE SEQUENCE [LARGE SCALE GENOMIC DNA]</scope>
    <source>
        <strain evidence="4">cv. HL8</strain>
    </source>
</reference>
<feature type="compositionally biased region" description="Acidic residues" evidence="1">
    <location>
        <begin position="266"/>
        <end position="279"/>
    </location>
</feature>
<proteinExistence type="predicted"/>
<dbReference type="SMART" id="SM00271">
    <property type="entry name" value="DnaJ"/>
    <property type="match status" value="1"/>
</dbReference>
<comment type="caution">
    <text evidence="3">The sequence shown here is derived from an EMBL/GenBank/DDBJ whole genome shotgun (WGS) entry which is preliminary data.</text>
</comment>
<evidence type="ECO:0000313" key="4">
    <source>
        <dbReference type="Proteomes" id="UP000237347"/>
    </source>
</evidence>
<dbReference type="AlphaFoldDB" id="A0AAW0KK57"/>
<organism evidence="3 4">
    <name type="scientific">Quercus suber</name>
    <name type="common">Cork oak</name>
    <dbReference type="NCBI Taxonomy" id="58331"/>
    <lineage>
        <taxon>Eukaryota</taxon>
        <taxon>Viridiplantae</taxon>
        <taxon>Streptophyta</taxon>
        <taxon>Embryophyta</taxon>
        <taxon>Tracheophyta</taxon>
        <taxon>Spermatophyta</taxon>
        <taxon>Magnoliopsida</taxon>
        <taxon>eudicotyledons</taxon>
        <taxon>Gunneridae</taxon>
        <taxon>Pentapetalae</taxon>
        <taxon>rosids</taxon>
        <taxon>fabids</taxon>
        <taxon>Fagales</taxon>
        <taxon>Fagaceae</taxon>
        <taxon>Quercus</taxon>
    </lineage>
</organism>
<dbReference type="InterPro" id="IPR036869">
    <property type="entry name" value="J_dom_sf"/>
</dbReference>
<evidence type="ECO:0000313" key="3">
    <source>
        <dbReference type="EMBL" id="KAK7839048.1"/>
    </source>
</evidence>
<dbReference type="Pfam" id="PF11926">
    <property type="entry name" value="DUF3444"/>
    <property type="match status" value="3"/>
</dbReference>
<dbReference type="Proteomes" id="UP000237347">
    <property type="component" value="Unassembled WGS sequence"/>
</dbReference>
<dbReference type="CDD" id="cd06257">
    <property type="entry name" value="DnaJ"/>
    <property type="match status" value="1"/>
</dbReference>
<name>A0AAW0KK57_QUESU</name>
<dbReference type="Gene3D" id="1.10.287.110">
    <property type="entry name" value="DnaJ domain"/>
    <property type="match status" value="1"/>
</dbReference>
<sequence>MGGPEEEEEALRLKSIAETKYKKSNLKSALKYAKRALRLAPNLDGLSEMVTSFKILRSPDSDWYTILQVEPFAHINTIKKQYKKLALLLHPDKNPYAGSEEAFKLVGDAFRFLSDKIRRKEYDMKLRIRIQDDNVNVNAAAPAVLDTFWTACSTCRLLHKFEKKYLGHSLVCPSCRKSFLAVQVETNDGDDAVEETRVRSERLRKRNLGLVRSFEQLGSNRKMGSVENLTSVCGVKGKRGSGVNLGSVNVKGGLHGGGGVTSGELEREEDDDEDGDGDGDDRGIWSGGRLRNSGLKRMRTVGDVLERSMPKRAKTGEEMMTLAEMQLEAKQKAHQERMKLKSKEKEKNEREKRKEKERHGDLKKSRDSKRGDLEIERHRKKGVGLEIERRKDSRSGDLEIMSVEDSDYYDFDKDRVEKSFKRGQVWAIYDDDDGMPRHYGLIDEVVSVNPFEVMMSWLDFQSNGDEGLIIWEKMGFHISCGRFKVARKTSINSVNVFSHIVDCERAAREVYRIYPRKGSVWALYNDAAVDAEGRNLSAKDKRCYDIVVFLTNFSEIHGLSMAYLEKVDGFKTVFKRREIGSHAIRCLEGDDVRLFSHQIPARKLSGNEAPELLKDCWELDPASLPSDLLSIDWRSEIHGLSMAYLEKVDGFKTVFKRREIGSHAIRCLEGDDVRLFSHQIPARKLSGNEAPELLKDCWELDPASLPSDLLSIDWRSEIHGLSMAYLEKVDGFKTVFKRREIGSHAIRCLEGDDVRLFSHQIPARKLSGNEAPELLKDCWELDPASLPSDLLSIDWRR</sequence>
<dbReference type="EMBL" id="PKMF04000292">
    <property type="protein sequence ID" value="KAK7839048.1"/>
    <property type="molecule type" value="Genomic_DNA"/>
</dbReference>
<dbReference type="PANTHER" id="PTHR44137:SF24">
    <property type="entry name" value="DNAJ HEAT SHOCK N-TERMINAL DOMAIN-CONTAINING PROTEIN"/>
    <property type="match status" value="1"/>
</dbReference>
<accession>A0AAW0KK57</accession>
<feature type="region of interest" description="Disordered" evidence="1">
    <location>
        <begin position="246"/>
        <end position="290"/>
    </location>
</feature>
<dbReference type="Pfam" id="PF00226">
    <property type="entry name" value="DnaJ"/>
    <property type="match status" value="1"/>
</dbReference>
<dbReference type="PROSITE" id="PS50076">
    <property type="entry name" value="DNAJ_2"/>
    <property type="match status" value="1"/>
</dbReference>
<dbReference type="InterPro" id="IPR001623">
    <property type="entry name" value="DnaJ_domain"/>
</dbReference>
<evidence type="ECO:0000256" key="1">
    <source>
        <dbReference type="SAM" id="MobiDB-lite"/>
    </source>
</evidence>
<dbReference type="PRINTS" id="PR00625">
    <property type="entry name" value="JDOMAIN"/>
</dbReference>